<sequence>LEVGGDSGWVKPDGSEFETYNEWAEQHRFHIGDTIRFKYKNDSVLLVERVDYENCDVSNPILKFDDGDTVFEFDHSGFVYFISGEPDHCLAGQKMIIRVMVQAAAHQPTAAAPAPSAEGPTGGRDGGDGFITDSWCPTPTNASDILSVTSYFLTLFMGVMIVLYLFMD</sequence>
<dbReference type="GO" id="GO:0005886">
    <property type="term" value="C:plasma membrane"/>
    <property type="evidence" value="ECO:0007669"/>
    <property type="project" value="UniProtKB-SubCell"/>
</dbReference>
<dbReference type="Gene3D" id="2.60.40.420">
    <property type="entry name" value="Cupredoxins - blue copper proteins"/>
    <property type="match status" value="1"/>
</dbReference>
<protein>
    <recommendedName>
        <fullName evidence="12">Phytocyanin domain-containing protein</fullName>
    </recommendedName>
</protein>
<dbReference type="InterPro" id="IPR041846">
    <property type="entry name" value="ENL_dom"/>
</dbReference>
<keyword evidence="2" id="KW-1003">Cell membrane</keyword>
<evidence type="ECO:0000256" key="8">
    <source>
        <dbReference type="ARBA" id="ARBA00023288"/>
    </source>
</evidence>
<dbReference type="SUPFAM" id="SSF49503">
    <property type="entry name" value="Cupredoxins"/>
    <property type="match status" value="1"/>
</dbReference>
<accession>A0A803MWM3</accession>
<evidence type="ECO:0000256" key="2">
    <source>
        <dbReference type="ARBA" id="ARBA00022475"/>
    </source>
</evidence>
<evidence type="ECO:0000256" key="10">
    <source>
        <dbReference type="SAM" id="MobiDB-lite"/>
    </source>
</evidence>
<keyword evidence="8" id="KW-0449">Lipoprotein</keyword>
<evidence type="ECO:0000259" key="12">
    <source>
        <dbReference type="PROSITE" id="PS51485"/>
    </source>
</evidence>
<reference evidence="13" key="1">
    <citation type="journal article" date="2017" name="Nature">
        <title>The genome of Chenopodium quinoa.</title>
        <authorList>
            <person name="Jarvis D.E."/>
            <person name="Ho Y.S."/>
            <person name="Lightfoot D.J."/>
            <person name="Schmoeckel S.M."/>
            <person name="Li B."/>
            <person name="Borm T.J.A."/>
            <person name="Ohyanagi H."/>
            <person name="Mineta K."/>
            <person name="Michell C.T."/>
            <person name="Saber N."/>
            <person name="Kharbatia N.M."/>
            <person name="Rupper R.R."/>
            <person name="Sharp A.R."/>
            <person name="Dally N."/>
            <person name="Boughton B.A."/>
            <person name="Woo Y.H."/>
            <person name="Gao G."/>
            <person name="Schijlen E.G.W.M."/>
            <person name="Guo X."/>
            <person name="Momin A.A."/>
            <person name="Negrao S."/>
            <person name="Al-Babili S."/>
            <person name="Gehring C."/>
            <person name="Roessner U."/>
            <person name="Jung C."/>
            <person name="Murphy K."/>
            <person name="Arold S.T."/>
            <person name="Gojobori T."/>
            <person name="van der Linden C.G."/>
            <person name="van Loo E.N."/>
            <person name="Jellen E.N."/>
            <person name="Maughan P.J."/>
            <person name="Tester M."/>
        </authorList>
    </citation>
    <scope>NUCLEOTIDE SEQUENCE [LARGE SCALE GENOMIC DNA]</scope>
    <source>
        <strain evidence="13">cv. PI 614886</strain>
    </source>
</reference>
<evidence type="ECO:0000313" key="13">
    <source>
        <dbReference type="EnsemblPlants" id="AUR62036463-RA:cds"/>
    </source>
</evidence>
<evidence type="ECO:0000256" key="3">
    <source>
        <dbReference type="ARBA" id="ARBA00022622"/>
    </source>
</evidence>
<evidence type="ECO:0000256" key="7">
    <source>
        <dbReference type="ARBA" id="ARBA00023180"/>
    </source>
</evidence>
<dbReference type="EnsemblPlants" id="AUR62036463-RA">
    <property type="protein sequence ID" value="AUR62036463-RA:cds"/>
    <property type="gene ID" value="AUR62036463"/>
</dbReference>
<comment type="subcellular location">
    <subcellularLocation>
        <location evidence="1">Cell membrane</location>
        <topology evidence="1">Lipid-anchor</topology>
        <topology evidence="1">GPI-anchor</topology>
    </subcellularLocation>
</comment>
<dbReference type="Pfam" id="PF02298">
    <property type="entry name" value="Cu_bind_like"/>
    <property type="match status" value="1"/>
</dbReference>
<evidence type="ECO:0000256" key="1">
    <source>
        <dbReference type="ARBA" id="ARBA00004609"/>
    </source>
</evidence>
<dbReference type="PANTHER" id="PTHR33021">
    <property type="entry name" value="BLUE COPPER PROTEIN"/>
    <property type="match status" value="1"/>
</dbReference>
<dbReference type="PANTHER" id="PTHR33021:SF14">
    <property type="entry name" value="OS01G0272700 PROTEIN"/>
    <property type="match status" value="1"/>
</dbReference>
<feature type="domain" description="Phytocyanin" evidence="12">
    <location>
        <begin position="1"/>
        <end position="101"/>
    </location>
</feature>
<feature type="compositionally biased region" description="Low complexity" evidence="10">
    <location>
        <begin position="110"/>
        <end position="119"/>
    </location>
</feature>
<feature type="transmembrane region" description="Helical" evidence="11">
    <location>
        <begin position="145"/>
        <end position="166"/>
    </location>
</feature>
<dbReference type="GO" id="GO:0009055">
    <property type="term" value="F:electron transfer activity"/>
    <property type="evidence" value="ECO:0007669"/>
    <property type="project" value="InterPro"/>
</dbReference>
<evidence type="ECO:0000256" key="11">
    <source>
        <dbReference type="SAM" id="Phobius"/>
    </source>
</evidence>
<feature type="region of interest" description="Disordered" evidence="10">
    <location>
        <begin position="110"/>
        <end position="130"/>
    </location>
</feature>
<comment type="similarity">
    <text evidence="9">Belongs to the early nodulin-like (ENODL) family.</text>
</comment>
<evidence type="ECO:0000256" key="4">
    <source>
        <dbReference type="ARBA" id="ARBA00022729"/>
    </source>
</evidence>
<dbReference type="FunFam" id="2.60.40.420:FF:000010">
    <property type="entry name" value="Early nodulin-like protein 1"/>
    <property type="match status" value="1"/>
</dbReference>
<dbReference type="Gramene" id="AUR62036463-RA">
    <property type="protein sequence ID" value="AUR62036463-RA:cds"/>
    <property type="gene ID" value="AUR62036463"/>
</dbReference>
<organism evidence="13 14">
    <name type="scientific">Chenopodium quinoa</name>
    <name type="common">Quinoa</name>
    <dbReference type="NCBI Taxonomy" id="63459"/>
    <lineage>
        <taxon>Eukaryota</taxon>
        <taxon>Viridiplantae</taxon>
        <taxon>Streptophyta</taxon>
        <taxon>Embryophyta</taxon>
        <taxon>Tracheophyta</taxon>
        <taxon>Spermatophyta</taxon>
        <taxon>Magnoliopsida</taxon>
        <taxon>eudicotyledons</taxon>
        <taxon>Gunneridae</taxon>
        <taxon>Pentapetalae</taxon>
        <taxon>Caryophyllales</taxon>
        <taxon>Chenopodiaceae</taxon>
        <taxon>Chenopodioideae</taxon>
        <taxon>Atripliceae</taxon>
        <taxon>Chenopodium</taxon>
    </lineage>
</organism>
<keyword evidence="11" id="KW-0812">Transmembrane</keyword>
<dbReference type="Proteomes" id="UP000596660">
    <property type="component" value="Unplaced"/>
</dbReference>
<evidence type="ECO:0000256" key="5">
    <source>
        <dbReference type="ARBA" id="ARBA00023136"/>
    </source>
</evidence>
<dbReference type="CDD" id="cd11019">
    <property type="entry name" value="OsENODL1_like"/>
    <property type="match status" value="1"/>
</dbReference>
<keyword evidence="5 11" id="KW-0472">Membrane</keyword>
<name>A0A803MWM3_CHEQI</name>
<proteinExistence type="inferred from homology"/>
<keyword evidence="7" id="KW-0325">Glycoprotein</keyword>
<dbReference type="InterPro" id="IPR039391">
    <property type="entry name" value="Phytocyanin-like"/>
</dbReference>
<dbReference type="PROSITE" id="PS51485">
    <property type="entry name" value="PHYTOCYANIN"/>
    <property type="match status" value="1"/>
</dbReference>
<dbReference type="AlphaFoldDB" id="A0A803MWM3"/>
<dbReference type="OMA" id="PADYLNC"/>
<evidence type="ECO:0000256" key="6">
    <source>
        <dbReference type="ARBA" id="ARBA00023157"/>
    </source>
</evidence>
<keyword evidence="4" id="KW-0732">Signal</keyword>
<dbReference type="InterPro" id="IPR008972">
    <property type="entry name" value="Cupredoxin"/>
</dbReference>
<evidence type="ECO:0000256" key="9">
    <source>
        <dbReference type="ARBA" id="ARBA00035011"/>
    </source>
</evidence>
<keyword evidence="11" id="KW-1133">Transmembrane helix</keyword>
<keyword evidence="14" id="KW-1185">Reference proteome</keyword>
<keyword evidence="6" id="KW-1015">Disulfide bond</keyword>
<dbReference type="InterPro" id="IPR003245">
    <property type="entry name" value="Phytocyanin_dom"/>
</dbReference>
<dbReference type="GO" id="GO:0098552">
    <property type="term" value="C:side of membrane"/>
    <property type="evidence" value="ECO:0007669"/>
    <property type="project" value="UniProtKB-KW"/>
</dbReference>
<evidence type="ECO:0000313" key="14">
    <source>
        <dbReference type="Proteomes" id="UP000596660"/>
    </source>
</evidence>
<reference evidence="13" key="2">
    <citation type="submission" date="2021-03" db="UniProtKB">
        <authorList>
            <consortium name="EnsemblPlants"/>
        </authorList>
    </citation>
    <scope>IDENTIFICATION</scope>
</reference>
<keyword evidence="3" id="KW-0336">GPI-anchor</keyword>